<evidence type="ECO:0000259" key="4">
    <source>
        <dbReference type="Pfam" id="PF08609"/>
    </source>
</evidence>
<dbReference type="EMBL" id="BLZA01000007">
    <property type="protein sequence ID" value="GHJ84464.1"/>
    <property type="molecule type" value="Genomic_DNA"/>
</dbReference>
<evidence type="ECO:0000256" key="3">
    <source>
        <dbReference type="SAM" id="MobiDB-lite"/>
    </source>
</evidence>
<dbReference type="Proteomes" id="UP000620104">
    <property type="component" value="Unassembled WGS sequence"/>
</dbReference>
<dbReference type="InterPro" id="IPR013918">
    <property type="entry name" value="Nucleotide_exch_fac_Fes1"/>
</dbReference>
<dbReference type="GO" id="GO:0000774">
    <property type="term" value="F:adenyl-nucleotide exchange factor activity"/>
    <property type="evidence" value="ECO:0007669"/>
    <property type="project" value="TreeGrafter"/>
</dbReference>
<proteinExistence type="inferred from homology"/>
<keyword evidence="2" id="KW-0677">Repeat</keyword>
<comment type="caution">
    <text evidence="5">The sequence shown here is derived from an EMBL/GenBank/DDBJ whole genome shotgun (WGS) entry which is preliminary data.</text>
</comment>
<dbReference type="Pfam" id="PF08609">
    <property type="entry name" value="Fes1"/>
    <property type="match status" value="1"/>
</dbReference>
<dbReference type="OrthoDB" id="10250458at2759"/>
<keyword evidence="6" id="KW-1185">Reference proteome</keyword>
<evidence type="ECO:0000256" key="2">
    <source>
        <dbReference type="ARBA" id="ARBA00022737"/>
    </source>
</evidence>
<dbReference type="AlphaFoldDB" id="A0A8H3TP73"/>
<dbReference type="InterPro" id="IPR050693">
    <property type="entry name" value="Hsp70_NEF-Inhibitors"/>
</dbReference>
<feature type="compositionally biased region" description="Low complexity" evidence="3">
    <location>
        <begin position="20"/>
        <end position="52"/>
    </location>
</feature>
<dbReference type="Gene3D" id="1.25.10.10">
    <property type="entry name" value="Leucine-rich Repeat Variant"/>
    <property type="match status" value="1"/>
</dbReference>
<sequence>MPDALQQLLQWSTQQTAAAQSAASSTSTAVTVKPEASPETSASTSTAAAPAPQQKLDTAILDHIMGKSEAVMMRDKLAIMVDPEQDLNERIMAMDDFEMLIESIDNAADMQNMNMWPKVLGLLTDKQDPIIKLACWICGTAIQNNPKAQEAFHRHKPMAKLYSLISSIHPTISSTQISNSTRAKAVYCLSAALKHWPGAVADLTDDSNRGWSTLREGLSDPDPVIRRKIAFLINTLLIQSTDMPEDSTQSSTPAAVGQPNEMVEKMSETRVVDALLKSLTKPLPMGADGDISEPDWDLREKCTRALVSALERGGLDAEQRQSLASLWDSWKMDDEWENVGFTPSEAEQAKKLLRGDRAMSS</sequence>
<protein>
    <recommendedName>
        <fullName evidence="4">Nucleotide exchange factor Fes1 domain-containing protein</fullName>
    </recommendedName>
</protein>
<reference evidence="5" key="1">
    <citation type="submission" date="2020-07" db="EMBL/GenBank/DDBJ databases">
        <title>Draft Genome Sequence of a Deep-Sea Yeast, Naganishia (Cryptococcus) liquefaciens strain N6.</title>
        <authorList>
            <person name="Han Y.W."/>
            <person name="Kajitani R."/>
            <person name="Morimoto H."/>
            <person name="Parhat M."/>
            <person name="Tsubouchi H."/>
            <person name="Bakenova O."/>
            <person name="Ogata M."/>
            <person name="Argunhan B."/>
            <person name="Aoki R."/>
            <person name="Kajiwara S."/>
            <person name="Itoh T."/>
            <person name="Iwasaki H."/>
        </authorList>
    </citation>
    <scope>NUCLEOTIDE SEQUENCE</scope>
    <source>
        <strain evidence="5">N6</strain>
    </source>
</reference>
<feature type="region of interest" description="Disordered" evidence="3">
    <location>
        <begin position="20"/>
        <end position="53"/>
    </location>
</feature>
<dbReference type="PANTHER" id="PTHR19316:SF18">
    <property type="entry name" value="HSP70-BINDING PROTEIN 1"/>
    <property type="match status" value="1"/>
</dbReference>
<feature type="domain" description="Nucleotide exchange factor Fes1" evidence="4">
    <location>
        <begin position="5"/>
        <end position="110"/>
    </location>
</feature>
<evidence type="ECO:0000313" key="5">
    <source>
        <dbReference type="EMBL" id="GHJ84464.1"/>
    </source>
</evidence>
<accession>A0A8H3TP73</accession>
<dbReference type="InterPro" id="IPR011989">
    <property type="entry name" value="ARM-like"/>
</dbReference>
<evidence type="ECO:0000256" key="1">
    <source>
        <dbReference type="ARBA" id="ARBA00011045"/>
    </source>
</evidence>
<dbReference type="PANTHER" id="PTHR19316">
    <property type="entry name" value="PROTEIN FOLDING REGULATOR"/>
    <property type="match status" value="1"/>
</dbReference>
<comment type="similarity">
    <text evidence="1">Belongs to the FES1 family.</text>
</comment>
<dbReference type="GO" id="GO:0005783">
    <property type="term" value="C:endoplasmic reticulum"/>
    <property type="evidence" value="ECO:0007669"/>
    <property type="project" value="TreeGrafter"/>
</dbReference>
<gene>
    <name evidence="5" type="ORF">NliqN6_0866</name>
</gene>
<name>A0A8H3TP73_9TREE</name>
<dbReference type="SUPFAM" id="SSF48371">
    <property type="entry name" value="ARM repeat"/>
    <property type="match status" value="1"/>
</dbReference>
<organism evidence="5 6">
    <name type="scientific">Naganishia liquefaciens</name>
    <dbReference type="NCBI Taxonomy" id="104408"/>
    <lineage>
        <taxon>Eukaryota</taxon>
        <taxon>Fungi</taxon>
        <taxon>Dikarya</taxon>
        <taxon>Basidiomycota</taxon>
        <taxon>Agaricomycotina</taxon>
        <taxon>Tremellomycetes</taxon>
        <taxon>Filobasidiales</taxon>
        <taxon>Filobasidiaceae</taxon>
        <taxon>Naganishia</taxon>
    </lineage>
</organism>
<evidence type="ECO:0000313" key="6">
    <source>
        <dbReference type="Proteomes" id="UP000620104"/>
    </source>
</evidence>
<dbReference type="InterPro" id="IPR016024">
    <property type="entry name" value="ARM-type_fold"/>
</dbReference>